<organism evidence="3 4">
    <name type="scientific">Marivibrio halodurans</name>
    <dbReference type="NCBI Taxonomy" id="2039722"/>
    <lineage>
        <taxon>Bacteria</taxon>
        <taxon>Pseudomonadati</taxon>
        <taxon>Pseudomonadota</taxon>
        <taxon>Alphaproteobacteria</taxon>
        <taxon>Rhodospirillales</taxon>
        <taxon>Rhodospirillaceae</taxon>
        <taxon>Marivibrio</taxon>
    </lineage>
</organism>
<evidence type="ECO:0000313" key="4">
    <source>
        <dbReference type="Proteomes" id="UP000672602"/>
    </source>
</evidence>
<evidence type="ECO:0000256" key="1">
    <source>
        <dbReference type="ARBA" id="ARBA00005254"/>
    </source>
</evidence>
<dbReference type="EMBL" id="JAGMWN010000004">
    <property type="protein sequence ID" value="MBP5857495.1"/>
    <property type="molecule type" value="Genomic_DNA"/>
</dbReference>
<dbReference type="Proteomes" id="UP000672602">
    <property type="component" value="Unassembled WGS sequence"/>
</dbReference>
<evidence type="ECO:0000313" key="3">
    <source>
        <dbReference type="EMBL" id="MBP5857495.1"/>
    </source>
</evidence>
<sequence length="266" mass="28329">MQPEGDKDDAPPVRVQIAEGLARVTLDRPHRLNAISIDMANRLTALWEDLDADEAVRVILLDAAECDAFCAGMDLKEMHALRAAGDDPLARMTDPFQNRMRAVAKPIVCALSGDCHGAGVLLAMGADIRVGVAGARMAISEARFGRGTGWAVPLLWMVPQPILAEMTMTGNPVSMERLARHGFINHLEPDADAVRARARAIAERIAANAPLSVRAAKASLAAGMDLGCAAGLARAAEIHRPVYASADASEGARAFAEKRAPRWTGR</sequence>
<dbReference type="InterPro" id="IPR029045">
    <property type="entry name" value="ClpP/crotonase-like_dom_sf"/>
</dbReference>
<dbReference type="InterPro" id="IPR001753">
    <property type="entry name" value="Enoyl-CoA_hydra/iso"/>
</dbReference>
<dbReference type="CDD" id="cd06558">
    <property type="entry name" value="crotonase-like"/>
    <property type="match status" value="1"/>
</dbReference>
<protein>
    <submittedName>
        <fullName evidence="3">Enoyl-CoA hydratase/isomerase family protein</fullName>
    </submittedName>
</protein>
<comment type="similarity">
    <text evidence="1">Belongs to the enoyl-CoA hydratase/isomerase family.</text>
</comment>
<keyword evidence="4" id="KW-1185">Reference proteome</keyword>
<dbReference type="Gene3D" id="1.10.12.10">
    <property type="entry name" value="Lyase 2-enoyl-coa Hydratase, Chain A, domain 2"/>
    <property type="match status" value="1"/>
</dbReference>
<keyword evidence="2" id="KW-0456">Lyase</keyword>
<dbReference type="InterPro" id="IPR014748">
    <property type="entry name" value="Enoyl-CoA_hydra_C"/>
</dbReference>
<dbReference type="PANTHER" id="PTHR11941">
    <property type="entry name" value="ENOYL-COA HYDRATASE-RELATED"/>
    <property type="match status" value="1"/>
</dbReference>
<name>A0A8J7RZK6_9PROT</name>
<dbReference type="AlphaFoldDB" id="A0A8J7RZK6"/>
<proteinExistence type="inferred from homology"/>
<dbReference type="GO" id="GO:0016829">
    <property type="term" value="F:lyase activity"/>
    <property type="evidence" value="ECO:0007669"/>
    <property type="project" value="UniProtKB-KW"/>
</dbReference>
<dbReference type="Gene3D" id="3.90.226.10">
    <property type="entry name" value="2-enoyl-CoA Hydratase, Chain A, domain 1"/>
    <property type="match status" value="1"/>
</dbReference>
<gene>
    <name evidence="3" type="ORF">KAJ83_10785</name>
</gene>
<dbReference type="RefSeq" id="WP_210682077.1">
    <property type="nucleotide sequence ID" value="NZ_JAGMWN010000004.1"/>
</dbReference>
<dbReference type="SUPFAM" id="SSF52096">
    <property type="entry name" value="ClpP/crotonase"/>
    <property type="match status" value="1"/>
</dbReference>
<comment type="caution">
    <text evidence="3">The sequence shown here is derived from an EMBL/GenBank/DDBJ whole genome shotgun (WGS) entry which is preliminary data.</text>
</comment>
<dbReference type="Pfam" id="PF00378">
    <property type="entry name" value="ECH_1"/>
    <property type="match status" value="1"/>
</dbReference>
<accession>A0A8J7RZK6</accession>
<evidence type="ECO:0000256" key="2">
    <source>
        <dbReference type="ARBA" id="ARBA00023239"/>
    </source>
</evidence>
<dbReference type="PANTHER" id="PTHR11941:SF54">
    <property type="entry name" value="ENOYL-COA HYDRATASE, MITOCHONDRIAL"/>
    <property type="match status" value="1"/>
</dbReference>
<dbReference type="GO" id="GO:0006635">
    <property type="term" value="P:fatty acid beta-oxidation"/>
    <property type="evidence" value="ECO:0007669"/>
    <property type="project" value="TreeGrafter"/>
</dbReference>
<reference evidence="3" key="1">
    <citation type="submission" date="2021-04" db="EMBL/GenBank/DDBJ databases">
        <authorList>
            <person name="Zhang D.-C."/>
        </authorList>
    </citation>
    <scope>NUCLEOTIDE SEQUENCE</scope>
    <source>
        <strain evidence="3">CGMCC 1.15697</strain>
    </source>
</reference>